<evidence type="ECO:0000256" key="1">
    <source>
        <dbReference type="SAM" id="MobiDB-lite"/>
    </source>
</evidence>
<comment type="caution">
    <text evidence="2">The sequence shown here is derived from an EMBL/GenBank/DDBJ whole genome shotgun (WGS) entry which is preliminary data.</text>
</comment>
<organism evidence="2 3">
    <name type="scientific">Mycena alexandri</name>
    <dbReference type="NCBI Taxonomy" id="1745969"/>
    <lineage>
        <taxon>Eukaryota</taxon>
        <taxon>Fungi</taxon>
        <taxon>Dikarya</taxon>
        <taxon>Basidiomycota</taxon>
        <taxon>Agaricomycotina</taxon>
        <taxon>Agaricomycetes</taxon>
        <taxon>Agaricomycetidae</taxon>
        <taxon>Agaricales</taxon>
        <taxon>Marasmiineae</taxon>
        <taxon>Mycenaceae</taxon>
        <taxon>Mycena</taxon>
    </lineage>
</organism>
<feature type="compositionally biased region" description="Acidic residues" evidence="1">
    <location>
        <begin position="263"/>
        <end position="281"/>
    </location>
</feature>
<gene>
    <name evidence="2" type="ORF">C8F04DRAFT_1199512</name>
</gene>
<accession>A0AAD6RZL2</accession>
<name>A0AAD6RZL2_9AGAR</name>
<proteinExistence type="predicted"/>
<evidence type="ECO:0000313" key="3">
    <source>
        <dbReference type="Proteomes" id="UP001218188"/>
    </source>
</evidence>
<evidence type="ECO:0000313" key="2">
    <source>
        <dbReference type="EMBL" id="KAJ7018074.1"/>
    </source>
</evidence>
<dbReference type="Proteomes" id="UP001218188">
    <property type="component" value="Unassembled WGS sequence"/>
</dbReference>
<protein>
    <submittedName>
        <fullName evidence="2">Uncharacterized protein</fullName>
    </submittedName>
</protein>
<feature type="region of interest" description="Disordered" evidence="1">
    <location>
        <begin position="245"/>
        <end position="281"/>
    </location>
</feature>
<dbReference type="AlphaFoldDB" id="A0AAD6RZL2"/>
<dbReference type="EMBL" id="JARJCM010000361">
    <property type="protein sequence ID" value="KAJ7018074.1"/>
    <property type="molecule type" value="Genomic_DNA"/>
</dbReference>
<sequence>MQMVNDTQEEEACIDWITFCYSARRTSMCICEQINIARDAHRGPEYPVKSRESTVKHFSHWVNFYGKQRESFAKSVLVMSSEKVSAQGEKKLNVLMRPGSAEHPHPKRKLQPLHSSAERSFRTCFLTPMSAPRRKSPPLDLSDPQSVACYNKWYSSYSYNHRNRRARNLKTRERMALLRAKQALDAPHIKQQRLEMKRATQRQYRERNREVLVSRARSARTAGGYRNRATTLKANRRAAREDAILETVITNLEPEDSGRSDLDSDSDDSSYPGSDDEDDNT</sequence>
<reference evidence="2" key="1">
    <citation type="submission" date="2023-03" db="EMBL/GenBank/DDBJ databases">
        <title>Massive genome expansion in bonnet fungi (Mycena s.s.) driven by repeated elements and novel gene families across ecological guilds.</title>
        <authorList>
            <consortium name="Lawrence Berkeley National Laboratory"/>
            <person name="Harder C.B."/>
            <person name="Miyauchi S."/>
            <person name="Viragh M."/>
            <person name="Kuo A."/>
            <person name="Thoen E."/>
            <person name="Andreopoulos B."/>
            <person name="Lu D."/>
            <person name="Skrede I."/>
            <person name="Drula E."/>
            <person name="Henrissat B."/>
            <person name="Morin E."/>
            <person name="Kohler A."/>
            <person name="Barry K."/>
            <person name="LaButti K."/>
            <person name="Morin E."/>
            <person name="Salamov A."/>
            <person name="Lipzen A."/>
            <person name="Mereny Z."/>
            <person name="Hegedus B."/>
            <person name="Baldrian P."/>
            <person name="Stursova M."/>
            <person name="Weitz H."/>
            <person name="Taylor A."/>
            <person name="Grigoriev I.V."/>
            <person name="Nagy L.G."/>
            <person name="Martin F."/>
            <person name="Kauserud H."/>
        </authorList>
    </citation>
    <scope>NUCLEOTIDE SEQUENCE</scope>
    <source>
        <strain evidence="2">CBHHK200</strain>
    </source>
</reference>
<keyword evidence="3" id="KW-1185">Reference proteome</keyword>